<proteinExistence type="evidence at transcript level"/>
<sequence length="33" mass="4162">KFWMMSSLRCDRWKVETFSWFVIQEMNTQQGNF</sequence>
<name>A8W8Z9_PAESU</name>
<feature type="non-terminal residue" evidence="1">
    <location>
        <position position="1"/>
    </location>
</feature>
<dbReference type="EMBL" id="EU200691">
    <property type="protein sequence ID" value="ABW82725.1"/>
    <property type="molecule type" value="mRNA"/>
</dbReference>
<protein>
    <submittedName>
        <fullName evidence="1">Uncharacterized protein</fullName>
    </submittedName>
</protein>
<dbReference type="AlphaFoldDB" id="A8W8Z9"/>
<reference evidence="1" key="1">
    <citation type="journal article" date="2008" name="For. Stud. China">
        <title>Identification of differentially expressed genes associated with bud dormancy release in tree peony (Paeonia suffruticosa) by suppression subtractive hybridization.</title>
        <authorList>
            <person name="Huang X."/>
            <person name="Zheng G.S."/>
            <person name="Dai S.I."/>
            <person name="Gai S.P."/>
        </authorList>
    </citation>
    <scope>NUCLEOTIDE SEQUENCE</scope>
    <source>
        <tissue evidence="1">Flower bud</tissue>
    </source>
</reference>
<organism evidence="1">
    <name type="scientific">Paeonia suffruticosa</name>
    <name type="common">Tree peony</name>
    <name type="synonym">Paeonia moutan</name>
    <dbReference type="NCBI Taxonomy" id="45171"/>
    <lineage>
        <taxon>Eukaryota</taxon>
        <taxon>Viridiplantae</taxon>
        <taxon>Streptophyta</taxon>
        <taxon>Embryophyta</taxon>
        <taxon>Tracheophyta</taxon>
        <taxon>Spermatophyta</taxon>
        <taxon>Magnoliopsida</taxon>
        <taxon>eudicotyledons</taxon>
        <taxon>Gunneridae</taxon>
        <taxon>Pentapetalae</taxon>
        <taxon>Saxifragales</taxon>
        <taxon>Paeoniaceae</taxon>
        <taxon>Paeonia</taxon>
    </lineage>
</organism>
<accession>A8W8Z9</accession>
<evidence type="ECO:0000313" key="1">
    <source>
        <dbReference type="EMBL" id="ABW82725.1"/>
    </source>
</evidence>